<dbReference type="EMBL" id="FPHV01000014">
    <property type="protein sequence ID" value="SFV80848.1"/>
    <property type="molecule type" value="Genomic_DNA"/>
</dbReference>
<dbReference type="AlphaFoldDB" id="A0A1W1DHQ9"/>
<keyword evidence="2" id="KW-0808">Transferase</keyword>
<sequence>MLKNITGWIKELTSAGVALIALAVVVQVIFGATAAFLPGDVVGSIIGIVGQLGGANLVGLVAVALLYTLFNKKKT</sequence>
<keyword evidence="1" id="KW-0472">Membrane</keyword>
<dbReference type="EC" id="2.7.9.2" evidence="2"/>
<name>A0A1W1DHQ9_9ZZZZ</name>
<protein>
    <submittedName>
        <fullName evidence="2">Phosphoenolpyruvate synthase</fullName>
        <ecNumber evidence="2">2.7.9.2</ecNumber>
    </submittedName>
</protein>
<proteinExistence type="predicted"/>
<evidence type="ECO:0000313" key="2">
    <source>
        <dbReference type="EMBL" id="SFV80848.1"/>
    </source>
</evidence>
<organism evidence="2">
    <name type="scientific">hydrothermal vent metagenome</name>
    <dbReference type="NCBI Taxonomy" id="652676"/>
    <lineage>
        <taxon>unclassified sequences</taxon>
        <taxon>metagenomes</taxon>
        <taxon>ecological metagenomes</taxon>
    </lineage>
</organism>
<feature type="transmembrane region" description="Helical" evidence="1">
    <location>
        <begin position="12"/>
        <end position="37"/>
    </location>
</feature>
<gene>
    <name evidence="2" type="ORF">MNB_SUP05-6-228</name>
</gene>
<dbReference type="GO" id="GO:0008986">
    <property type="term" value="F:pyruvate, water dikinase activity"/>
    <property type="evidence" value="ECO:0007669"/>
    <property type="project" value="UniProtKB-EC"/>
</dbReference>
<keyword evidence="1" id="KW-0812">Transmembrane</keyword>
<feature type="transmembrane region" description="Helical" evidence="1">
    <location>
        <begin position="43"/>
        <end position="70"/>
    </location>
</feature>
<reference evidence="2" key="1">
    <citation type="submission" date="2016-10" db="EMBL/GenBank/DDBJ databases">
        <authorList>
            <person name="de Groot N.N."/>
        </authorList>
    </citation>
    <scope>NUCLEOTIDE SEQUENCE</scope>
</reference>
<accession>A0A1W1DHQ9</accession>
<evidence type="ECO:0000256" key="1">
    <source>
        <dbReference type="SAM" id="Phobius"/>
    </source>
</evidence>
<keyword evidence="1" id="KW-1133">Transmembrane helix</keyword>
<keyword evidence="2" id="KW-0670">Pyruvate</keyword>